<dbReference type="GO" id="GO:0005524">
    <property type="term" value="F:ATP binding"/>
    <property type="evidence" value="ECO:0007669"/>
    <property type="project" value="UniProtKB-KW"/>
</dbReference>
<dbReference type="Proteomes" id="UP001408789">
    <property type="component" value="Unassembled WGS sequence"/>
</dbReference>
<dbReference type="GO" id="GO:0000723">
    <property type="term" value="P:telomere maintenance"/>
    <property type="evidence" value="ECO:0007669"/>
    <property type="project" value="InterPro"/>
</dbReference>
<accession>A0AAP0DMY9</accession>
<keyword evidence="1" id="KW-0227">DNA damage</keyword>
<organism evidence="5 6">
    <name type="scientific">Deinandra increscens subsp. villosa</name>
    <dbReference type="NCBI Taxonomy" id="3103831"/>
    <lineage>
        <taxon>Eukaryota</taxon>
        <taxon>Viridiplantae</taxon>
        <taxon>Streptophyta</taxon>
        <taxon>Embryophyta</taxon>
        <taxon>Tracheophyta</taxon>
        <taxon>Spermatophyta</taxon>
        <taxon>Magnoliopsida</taxon>
        <taxon>eudicotyledons</taxon>
        <taxon>Gunneridae</taxon>
        <taxon>Pentapetalae</taxon>
        <taxon>asterids</taxon>
        <taxon>campanulids</taxon>
        <taxon>Asterales</taxon>
        <taxon>Asteraceae</taxon>
        <taxon>Asteroideae</taxon>
        <taxon>Heliantheae alliance</taxon>
        <taxon>Madieae</taxon>
        <taxon>Madiinae</taxon>
        <taxon>Deinandra</taxon>
    </lineage>
</organism>
<evidence type="ECO:0000259" key="3">
    <source>
        <dbReference type="Pfam" id="PF05970"/>
    </source>
</evidence>
<keyword evidence="6" id="KW-1185">Reference proteome</keyword>
<dbReference type="GO" id="GO:0043139">
    <property type="term" value="F:5'-3' DNA helicase activity"/>
    <property type="evidence" value="ECO:0007669"/>
    <property type="project" value="UniProtKB-EC"/>
</dbReference>
<gene>
    <name evidence="5" type="ORF">SSX86_006661</name>
</gene>
<keyword evidence="1" id="KW-0378">Hydrolase</keyword>
<dbReference type="EMBL" id="JBCNJP010000008">
    <property type="protein sequence ID" value="KAK9074064.1"/>
    <property type="molecule type" value="Genomic_DNA"/>
</dbReference>
<dbReference type="SUPFAM" id="SSF52540">
    <property type="entry name" value="P-loop containing nucleoside triphosphate hydrolases"/>
    <property type="match status" value="1"/>
</dbReference>
<feature type="region of interest" description="Disordered" evidence="2">
    <location>
        <begin position="1"/>
        <end position="32"/>
    </location>
</feature>
<dbReference type="PANTHER" id="PTHR10492:SF101">
    <property type="entry name" value="ATP-DEPENDENT DNA HELICASE"/>
    <property type="match status" value="1"/>
</dbReference>
<comment type="caution">
    <text evidence="5">The sequence shown here is derived from an EMBL/GenBank/DDBJ whole genome shotgun (WGS) entry which is preliminary data.</text>
</comment>
<sequence>MSPLPTISALRTPHSGFTTSSSHDRKGKRKFNDISPIPIHEFSSDEEVEIQPVQHDIFSGISKDYLDHGDQSVICDICKAKLWKQESTNVRTTVLGKAYSFCCGYGKVQLPPMKDPDDRFAKLFKASDSKSRFFQKNIRRYNSMFSFTSMGGKIDNSVNKGKGPYCFRLSGENYHTIGSLLPQSGEEPKFSQLYIYDTENEVTNRQAKFEQSSSSSKSTNAHVDLQIIQQLKDMLDSKNQLVKTYRMVRDAFQQSPHATIKLRLIGTRSKDGRQYNLPSVSEVAALIIGDFDTNLENRDIVVKTKSGHLKRICELHPSYLALQYPLLFPYGEDCYRIDILHRDVILDESNQRNKKCTMREWFCYRIQDRINGFSLILNSRRLFQQFLVDAYTMIESQRLWFIRQKQSTLRCDVLTNINHAQESGNTDLSKSGQRVILPSSFTGGARYMLQNYLDAMSICKWFGYPTFFITMTCNPKWPEITRFLRNSTLKPEDRPNILSRVFKMKLDSLINDLKKNTLLGRVQAVVYTVEFQKRGLPHAHICLFMHSEHKIPCVENVDRYISAEIPDKDTDPELYSLVSEFMIHGPCGDYNKNSPCMVGNKCSKRFPKKYRHFTSVDDDGYPEYRRREGGPTVNKSGADLDCSYVVPYNKELLRRYQCHMNTEWCNQGGSIKYLFKYINKGPDRTSVKFVESKGKDVNGECVDEVKGWYDCRYISACEASWRIHQFDVHHRTPSVMRLPFHLPGQQHVVFHEDDDVDEVVNKPSVASSKFLSWMKCNQIYEEARRLSYIEFPTKFIWDLKSRSWKPRKQGFQIGRIHSVSPSLGELYFLRILLNKVKGPVSFEDIRTVNGFVHPTFRDTCYAMGVLDDDREYIEALQEAKFYGTGFYLRNLFVTMLSSNTLSRPEYVWENSWSVLSEGILQKQRLLLKTPDLKYDDVQLKNLTLAEIEKCLHRHNLSLSDFPTMPLPNDFVVSMCDNVLINEQLDYDKVNQHDQFESLFSSLTSEQKSIFNDIMTAVNNNGGVFFIYGYGGTGKTFLWNTLSAAIRAKGEIVLNVASSGIASLLLPGGRTAHSRFHIPINVTEDSICTIKRDSDISKLLEQTKLIIWDEAPMVNKHAYEALDKTFRDVLSTGDNISDQPLFGGKVVVFGGDFRQTLPVIPGASNQQIVTSCITASYIWRECKVLKLTKNMRLLQGHDEVDLEETASFAQWLLDVGEGKVGGDNDGEAIIDIPADLLINHSSDPLADLIQFVYPSILENFTNPEFWKERAILAPTNQVVDDNN</sequence>
<keyword evidence="1" id="KW-0234">DNA repair</keyword>
<comment type="cofactor">
    <cofactor evidence="1">
        <name>Mg(2+)</name>
        <dbReference type="ChEBI" id="CHEBI:18420"/>
    </cofactor>
</comment>
<evidence type="ECO:0000313" key="5">
    <source>
        <dbReference type="EMBL" id="KAK9074064.1"/>
    </source>
</evidence>
<feature type="domain" description="DNA helicase Pif1-like DEAD-box helicase" evidence="3">
    <location>
        <begin position="1002"/>
        <end position="1221"/>
    </location>
</feature>
<dbReference type="EC" id="5.6.2.3" evidence="1"/>
<protein>
    <recommendedName>
        <fullName evidence="1">ATP-dependent DNA helicase</fullName>
        <ecNumber evidence="1">5.6.2.3</ecNumber>
    </recommendedName>
</protein>
<dbReference type="GO" id="GO:0006281">
    <property type="term" value="P:DNA repair"/>
    <property type="evidence" value="ECO:0007669"/>
    <property type="project" value="UniProtKB-KW"/>
</dbReference>
<dbReference type="GO" id="GO:0006310">
    <property type="term" value="P:DNA recombination"/>
    <property type="evidence" value="ECO:0007669"/>
    <property type="project" value="UniProtKB-KW"/>
</dbReference>
<reference evidence="5 6" key="1">
    <citation type="submission" date="2024-04" db="EMBL/GenBank/DDBJ databases">
        <title>The reference genome of an endangered Asteraceae, Deinandra increscens subsp. villosa, native to the Central Coast of California.</title>
        <authorList>
            <person name="Guilliams M."/>
            <person name="Hasenstab-Lehman K."/>
            <person name="Meyer R."/>
            <person name="Mcevoy S."/>
        </authorList>
    </citation>
    <scope>NUCLEOTIDE SEQUENCE [LARGE SCALE GENOMIC DNA]</scope>
    <source>
        <tissue evidence="5">Leaf</tissue>
    </source>
</reference>
<keyword evidence="1" id="KW-0067">ATP-binding</keyword>
<evidence type="ECO:0000313" key="6">
    <source>
        <dbReference type="Proteomes" id="UP001408789"/>
    </source>
</evidence>
<dbReference type="GO" id="GO:0016787">
    <property type="term" value="F:hydrolase activity"/>
    <property type="evidence" value="ECO:0007669"/>
    <property type="project" value="UniProtKB-KW"/>
</dbReference>
<keyword evidence="1" id="KW-0547">Nucleotide-binding</keyword>
<keyword evidence="1" id="KW-0233">DNA recombination</keyword>
<dbReference type="InterPro" id="IPR027417">
    <property type="entry name" value="P-loop_NTPase"/>
</dbReference>
<dbReference type="InterPro" id="IPR010285">
    <property type="entry name" value="DNA_helicase_pif1-like_DEAD"/>
</dbReference>
<evidence type="ECO:0000259" key="4">
    <source>
        <dbReference type="Pfam" id="PF14214"/>
    </source>
</evidence>
<dbReference type="Pfam" id="PF05970">
    <property type="entry name" value="PIF1"/>
    <property type="match status" value="1"/>
</dbReference>
<dbReference type="Pfam" id="PF14214">
    <property type="entry name" value="Helitron_like_N"/>
    <property type="match status" value="1"/>
</dbReference>
<feature type="domain" description="Helitron helicase-like" evidence="4">
    <location>
        <begin position="361"/>
        <end position="541"/>
    </location>
</feature>
<comment type="similarity">
    <text evidence="1">Belongs to the helicase family.</text>
</comment>
<keyword evidence="1" id="KW-0347">Helicase</keyword>
<dbReference type="InterPro" id="IPR025476">
    <property type="entry name" value="Helitron_helicase-like"/>
</dbReference>
<dbReference type="PANTHER" id="PTHR10492">
    <property type="match status" value="1"/>
</dbReference>
<comment type="catalytic activity">
    <reaction evidence="1">
        <text>ATP + H2O = ADP + phosphate + H(+)</text>
        <dbReference type="Rhea" id="RHEA:13065"/>
        <dbReference type="ChEBI" id="CHEBI:15377"/>
        <dbReference type="ChEBI" id="CHEBI:15378"/>
        <dbReference type="ChEBI" id="CHEBI:30616"/>
        <dbReference type="ChEBI" id="CHEBI:43474"/>
        <dbReference type="ChEBI" id="CHEBI:456216"/>
        <dbReference type="EC" id="5.6.2.3"/>
    </reaction>
</comment>
<proteinExistence type="inferred from homology"/>
<evidence type="ECO:0000256" key="2">
    <source>
        <dbReference type="SAM" id="MobiDB-lite"/>
    </source>
</evidence>
<evidence type="ECO:0000256" key="1">
    <source>
        <dbReference type="RuleBase" id="RU363044"/>
    </source>
</evidence>
<name>A0AAP0DMY9_9ASTR</name>
<dbReference type="Gene3D" id="3.40.50.300">
    <property type="entry name" value="P-loop containing nucleotide triphosphate hydrolases"/>
    <property type="match status" value="1"/>
</dbReference>